<feature type="chain" id="PRO_5012906968" description="DUF4410 domain-containing protein" evidence="1">
    <location>
        <begin position="19"/>
        <end position="199"/>
    </location>
</feature>
<dbReference type="STRING" id="1302687.SAMN05444267_10475"/>
<dbReference type="AlphaFoldDB" id="A0A1M7IL57"/>
<keyword evidence="3" id="KW-1185">Reference proteome</keyword>
<organism evidence="2 3">
    <name type="scientific">Chryseobacterium polytrichastri</name>
    <dbReference type="NCBI Taxonomy" id="1302687"/>
    <lineage>
        <taxon>Bacteria</taxon>
        <taxon>Pseudomonadati</taxon>
        <taxon>Bacteroidota</taxon>
        <taxon>Flavobacteriia</taxon>
        <taxon>Flavobacteriales</taxon>
        <taxon>Weeksellaceae</taxon>
        <taxon>Chryseobacterium group</taxon>
        <taxon>Chryseobacterium</taxon>
    </lineage>
</organism>
<dbReference type="Proteomes" id="UP000184364">
    <property type="component" value="Unassembled WGS sequence"/>
</dbReference>
<evidence type="ECO:0000313" key="3">
    <source>
        <dbReference type="Proteomes" id="UP000184364"/>
    </source>
</evidence>
<dbReference type="EMBL" id="FRAV01000047">
    <property type="protein sequence ID" value="SHM41348.1"/>
    <property type="molecule type" value="Genomic_DNA"/>
</dbReference>
<accession>A0A1M7IL57</accession>
<dbReference type="RefSeq" id="WP_073297151.1">
    <property type="nucleotide sequence ID" value="NZ_FRAV01000047.1"/>
</dbReference>
<feature type="signal peptide" evidence="1">
    <location>
        <begin position="1"/>
        <end position="18"/>
    </location>
</feature>
<evidence type="ECO:0000313" key="2">
    <source>
        <dbReference type="EMBL" id="SHM41348.1"/>
    </source>
</evidence>
<keyword evidence="1" id="KW-0732">Signal</keyword>
<reference evidence="3" key="1">
    <citation type="submission" date="2016-11" db="EMBL/GenBank/DDBJ databases">
        <authorList>
            <person name="Varghese N."/>
            <person name="Submissions S."/>
        </authorList>
    </citation>
    <scope>NUCLEOTIDE SEQUENCE [LARGE SCALE GENOMIC DNA]</scope>
    <source>
        <strain evidence="3">DSM 26899</strain>
    </source>
</reference>
<gene>
    <name evidence="2" type="ORF">SAMN05444267_10475</name>
</gene>
<evidence type="ECO:0008006" key="4">
    <source>
        <dbReference type="Google" id="ProtNLM"/>
    </source>
</evidence>
<sequence>MKKLFLLLFMAIATTAFAQSQINFESGNFDFLKDQTEVNVQFKFENPLFQADNYTEAQYLERRKTETLAKKGEEAWKEWNEEWKKHKESVFLDKFIDGLNAKAKKIKFTKGATTKYTLIIETKWVYAGWTGFVTQPAKLSSELIFVETENPSKVMAKIQGNKIEGTGSKVDYGMEYGRISAAYEKTGKELGKAIKSALK</sequence>
<name>A0A1M7IL57_9FLAO</name>
<protein>
    <recommendedName>
        <fullName evidence="4">DUF4410 domain-containing protein</fullName>
    </recommendedName>
</protein>
<proteinExistence type="predicted"/>
<dbReference type="OrthoDB" id="1151160at2"/>
<evidence type="ECO:0000256" key="1">
    <source>
        <dbReference type="SAM" id="SignalP"/>
    </source>
</evidence>